<dbReference type="AlphaFoldDB" id="A0A9P1I6I8"/>
<reference evidence="2" key="1">
    <citation type="submission" date="2022-11" db="EMBL/GenBank/DDBJ databases">
        <authorList>
            <person name="Kikuchi T."/>
        </authorList>
    </citation>
    <scope>NUCLEOTIDE SEQUENCE</scope>
    <source>
        <strain evidence="2">PS1010</strain>
    </source>
</reference>
<dbReference type="EMBL" id="CANHGI010000001">
    <property type="protein sequence ID" value="CAI5439413.1"/>
    <property type="molecule type" value="Genomic_DNA"/>
</dbReference>
<dbReference type="OrthoDB" id="5829932at2759"/>
<accession>A0A9P1I6I8</accession>
<name>A0A9P1I6I8_9PELO</name>
<evidence type="ECO:0000313" key="3">
    <source>
        <dbReference type="Proteomes" id="UP001152747"/>
    </source>
</evidence>
<gene>
    <name evidence="2" type="ORF">CAMP_LOCUS2050</name>
</gene>
<comment type="caution">
    <text evidence="2">The sequence shown here is derived from an EMBL/GenBank/DDBJ whole genome shotgun (WGS) entry which is preliminary data.</text>
</comment>
<evidence type="ECO:0000256" key="1">
    <source>
        <dbReference type="SAM" id="SignalP"/>
    </source>
</evidence>
<feature type="signal peptide" evidence="1">
    <location>
        <begin position="1"/>
        <end position="23"/>
    </location>
</feature>
<sequence>MRFFIASFYFLSIFLAQIQICDCGVRNRNSKDDMAFSFGTIENGENYGARPFLEIPVDGKKLTVPKAFYHYTENEMSAGANFGIPDDARLMQTDSLFVNNRKEINGIYLPLPNMDPINLHFINEKIFEKGIDTKAHEESPESVLHRAKMLCLHGSETECEKQLLKYHRVKSEAIRRERMPLHEQLMELGSLSSSAKLHDKEGNGMGVVVGVPGYDPMYIGANLGHDNGQNLDINFAPPS</sequence>
<proteinExistence type="predicted"/>
<keyword evidence="3" id="KW-1185">Reference proteome</keyword>
<evidence type="ECO:0000313" key="2">
    <source>
        <dbReference type="EMBL" id="CAI5439413.1"/>
    </source>
</evidence>
<keyword evidence="1" id="KW-0732">Signal</keyword>
<feature type="chain" id="PRO_5040226803" evidence="1">
    <location>
        <begin position="24"/>
        <end position="239"/>
    </location>
</feature>
<dbReference type="Proteomes" id="UP001152747">
    <property type="component" value="Unassembled WGS sequence"/>
</dbReference>
<protein>
    <submittedName>
        <fullName evidence="2">Uncharacterized protein</fullName>
    </submittedName>
</protein>
<organism evidence="2 3">
    <name type="scientific">Caenorhabditis angaria</name>
    <dbReference type="NCBI Taxonomy" id="860376"/>
    <lineage>
        <taxon>Eukaryota</taxon>
        <taxon>Metazoa</taxon>
        <taxon>Ecdysozoa</taxon>
        <taxon>Nematoda</taxon>
        <taxon>Chromadorea</taxon>
        <taxon>Rhabditida</taxon>
        <taxon>Rhabditina</taxon>
        <taxon>Rhabditomorpha</taxon>
        <taxon>Rhabditoidea</taxon>
        <taxon>Rhabditidae</taxon>
        <taxon>Peloderinae</taxon>
        <taxon>Caenorhabditis</taxon>
    </lineage>
</organism>